<keyword evidence="1" id="KW-0732">Signal</keyword>
<feature type="chain" id="PRO_5012397735" evidence="1">
    <location>
        <begin position="29"/>
        <end position="152"/>
    </location>
</feature>
<sequence length="152" mass="16061">MTRLTRRAAVGLTVAAPALVLTGRAALAAEPEIYAEAGIAIDGSDPVAYFAENGPVPGGSDTLDWKGATWRFASSQNAAAFNADPLAYAPQFGGYCAFATSRGYLAPTIPEAWTLYNGQLFLNANLRARTLWLEDIEGNIAKGRANWPAILG</sequence>
<keyword evidence="3" id="KW-1185">Reference proteome</keyword>
<dbReference type="InterPro" id="IPR006311">
    <property type="entry name" value="TAT_signal"/>
</dbReference>
<evidence type="ECO:0000313" key="3">
    <source>
        <dbReference type="Proteomes" id="UP000203589"/>
    </source>
</evidence>
<dbReference type="NCBIfam" id="NF041384">
    <property type="entry name" value="YHS_seleno_dom"/>
    <property type="match status" value="1"/>
</dbReference>
<protein>
    <submittedName>
        <fullName evidence="2">YHS domain protein</fullName>
    </submittedName>
</protein>
<gene>
    <name evidence="2" type="ORF">ANTHELSMS3_01857</name>
</gene>
<evidence type="ECO:0000256" key="1">
    <source>
        <dbReference type="SAM" id="SignalP"/>
    </source>
</evidence>
<feature type="signal peptide" evidence="1">
    <location>
        <begin position="1"/>
        <end position="28"/>
    </location>
</feature>
<name>A0A222E2V5_9RHOB</name>
<dbReference type="KEGG" id="aht:ANTHELSMS3_01857"/>
<proteinExistence type="predicted"/>
<dbReference type="RefSeq" id="WP_094034599.1">
    <property type="nucleotide sequence ID" value="NZ_CP022540.1"/>
</dbReference>
<organism evidence="2 3">
    <name type="scientific">Antarctobacter heliothermus</name>
    <dbReference type="NCBI Taxonomy" id="74033"/>
    <lineage>
        <taxon>Bacteria</taxon>
        <taxon>Pseudomonadati</taxon>
        <taxon>Pseudomonadota</taxon>
        <taxon>Alphaproteobacteria</taxon>
        <taxon>Rhodobacterales</taxon>
        <taxon>Roseobacteraceae</taxon>
        <taxon>Antarctobacter</taxon>
    </lineage>
</organism>
<dbReference type="EMBL" id="CP022540">
    <property type="protein sequence ID" value="ASP20544.1"/>
    <property type="molecule type" value="Genomic_DNA"/>
</dbReference>
<reference evidence="2 3" key="1">
    <citation type="submission" date="2017-07" db="EMBL/GenBank/DDBJ databases">
        <title>Genome Sequence of Antarctobacter heliothermus Strain SMS3 Isolated from a culture of the Diatom Skeletonema marinoi.</title>
        <authorList>
            <person name="Topel M."/>
            <person name="Pinder M.I.M."/>
            <person name="Johansson O.N."/>
            <person name="Kourtchenko O."/>
            <person name="Godhe A."/>
            <person name="Clarke A.K."/>
        </authorList>
    </citation>
    <scope>NUCLEOTIDE SEQUENCE [LARGE SCALE GENOMIC DNA]</scope>
    <source>
        <strain evidence="2 3">SMS3</strain>
    </source>
</reference>
<dbReference type="AlphaFoldDB" id="A0A222E2V5"/>
<dbReference type="Proteomes" id="UP000203589">
    <property type="component" value="Chromosome"/>
</dbReference>
<accession>A0A222E2V5</accession>
<dbReference type="OrthoDB" id="344729at2"/>
<dbReference type="PROSITE" id="PS51318">
    <property type="entry name" value="TAT"/>
    <property type="match status" value="1"/>
</dbReference>
<evidence type="ECO:0000313" key="2">
    <source>
        <dbReference type="EMBL" id="ASP20544.1"/>
    </source>
</evidence>